<evidence type="ECO:0000256" key="1">
    <source>
        <dbReference type="ARBA" id="ARBA00004496"/>
    </source>
</evidence>
<dbReference type="GO" id="GO:0043093">
    <property type="term" value="P:FtsZ-dependent cytokinesis"/>
    <property type="evidence" value="ECO:0007669"/>
    <property type="project" value="TreeGrafter"/>
</dbReference>
<dbReference type="GO" id="GO:0000917">
    <property type="term" value="P:division septum assembly"/>
    <property type="evidence" value="ECO:0007669"/>
    <property type="project" value="UniProtKB-KW"/>
</dbReference>
<sequence length="99" mass="11536">MNEKKKLKVKIFDKEYSLLVDNQEIAVELAEYVDSIMEETREELPDQPKDTIAIIAALNIAYDLFVEKNRFREFSIQATDKVKKIKLLLNESKLTSNQT</sequence>
<dbReference type="SUPFAM" id="SSF102829">
    <property type="entry name" value="Cell division protein ZapA-like"/>
    <property type="match status" value="1"/>
</dbReference>
<dbReference type="GO" id="GO:0030428">
    <property type="term" value="C:cell septum"/>
    <property type="evidence" value="ECO:0007669"/>
    <property type="project" value="TreeGrafter"/>
</dbReference>
<protein>
    <recommendedName>
        <fullName evidence="2">Cell division protein ZapA</fullName>
    </recommendedName>
    <alternativeName>
        <fullName evidence="9">Z ring-associated protein ZapA</fullName>
    </alternativeName>
</protein>
<keyword evidence="11" id="KW-1185">Reference proteome</keyword>
<keyword evidence="5" id="KW-0717">Septation</keyword>
<dbReference type="InterPro" id="IPR053712">
    <property type="entry name" value="Bac_CellDiv_Activator"/>
</dbReference>
<dbReference type="GO" id="GO:0005829">
    <property type="term" value="C:cytosol"/>
    <property type="evidence" value="ECO:0007669"/>
    <property type="project" value="TreeGrafter"/>
</dbReference>
<evidence type="ECO:0000256" key="9">
    <source>
        <dbReference type="ARBA" id="ARBA00033158"/>
    </source>
</evidence>
<dbReference type="PANTHER" id="PTHR34981:SF1">
    <property type="entry name" value="CELL DIVISION PROTEIN ZAPA"/>
    <property type="match status" value="1"/>
</dbReference>
<comment type="caution">
    <text evidence="10">The sequence shown here is derived from an EMBL/GenBank/DDBJ whole genome shotgun (WGS) entry which is preliminary data.</text>
</comment>
<dbReference type="GO" id="GO:0000921">
    <property type="term" value="P:septin ring assembly"/>
    <property type="evidence" value="ECO:0007669"/>
    <property type="project" value="TreeGrafter"/>
</dbReference>
<evidence type="ECO:0000256" key="8">
    <source>
        <dbReference type="ARBA" id="ARBA00026068"/>
    </source>
</evidence>
<dbReference type="Proteomes" id="UP001221302">
    <property type="component" value="Unassembled WGS sequence"/>
</dbReference>
<proteinExistence type="predicted"/>
<dbReference type="GO" id="GO:0032153">
    <property type="term" value="C:cell division site"/>
    <property type="evidence" value="ECO:0007669"/>
    <property type="project" value="TreeGrafter"/>
</dbReference>
<keyword evidence="6" id="KW-0131">Cell cycle</keyword>
<evidence type="ECO:0000256" key="3">
    <source>
        <dbReference type="ARBA" id="ARBA00022490"/>
    </source>
</evidence>
<dbReference type="AlphaFoldDB" id="A0AAE3TDT0"/>
<name>A0AAE3TDT0_9BACT</name>
<keyword evidence="3" id="KW-0963">Cytoplasm</keyword>
<evidence type="ECO:0000256" key="4">
    <source>
        <dbReference type="ARBA" id="ARBA00022618"/>
    </source>
</evidence>
<reference evidence="10" key="1">
    <citation type="submission" date="2023-03" db="EMBL/GenBank/DDBJ databases">
        <title>Stygiobacter electus gen. nov., sp. nov., facultatively anaerobic thermotolerant bacterium of the class Ignavibacteria from a well of Yessentuki mineral water deposit.</title>
        <authorList>
            <person name="Podosokorskaya O.A."/>
            <person name="Elcheninov A.G."/>
            <person name="Petrova N.F."/>
            <person name="Zavarzina D.G."/>
            <person name="Kublanov I.V."/>
            <person name="Merkel A.Y."/>
        </authorList>
    </citation>
    <scope>NUCLEOTIDE SEQUENCE</scope>
    <source>
        <strain evidence="10">09-Me</strain>
    </source>
</reference>
<organism evidence="10 11">
    <name type="scientific">Stygiobacter electus</name>
    <dbReference type="NCBI Taxonomy" id="3032292"/>
    <lineage>
        <taxon>Bacteria</taxon>
        <taxon>Pseudomonadati</taxon>
        <taxon>Ignavibacteriota</taxon>
        <taxon>Ignavibacteria</taxon>
        <taxon>Ignavibacteriales</taxon>
        <taxon>Melioribacteraceae</taxon>
        <taxon>Stygiobacter</taxon>
    </lineage>
</organism>
<dbReference type="PANTHER" id="PTHR34981">
    <property type="entry name" value="CELL DIVISION PROTEIN ZAPA"/>
    <property type="match status" value="1"/>
</dbReference>
<evidence type="ECO:0000256" key="2">
    <source>
        <dbReference type="ARBA" id="ARBA00015195"/>
    </source>
</evidence>
<dbReference type="EMBL" id="JARGDL010000004">
    <property type="protein sequence ID" value="MDF1611508.1"/>
    <property type="molecule type" value="Genomic_DNA"/>
</dbReference>
<evidence type="ECO:0000313" key="10">
    <source>
        <dbReference type="EMBL" id="MDF1611508.1"/>
    </source>
</evidence>
<keyword evidence="4 10" id="KW-0132">Cell division</keyword>
<dbReference type="Pfam" id="PF05164">
    <property type="entry name" value="ZapA"/>
    <property type="match status" value="1"/>
</dbReference>
<dbReference type="InterPro" id="IPR007838">
    <property type="entry name" value="Cell_div_ZapA-like"/>
</dbReference>
<dbReference type="RefSeq" id="WP_321535275.1">
    <property type="nucleotide sequence ID" value="NZ_JARGDL010000004.1"/>
</dbReference>
<evidence type="ECO:0000256" key="5">
    <source>
        <dbReference type="ARBA" id="ARBA00023210"/>
    </source>
</evidence>
<dbReference type="Gene3D" id="6.10.250.790">
    <property type="match status" value="1"/>
</dbReference>
<dbReference type="InterPro" id="IPR036192">
    <property type="entry name" value="Cell_div_ZapA-like_sf"/>
</dbReference>
<accession>A0AAE3TDT0</accession>
<gene>
    <name evidence="10" type="primary">zapA</name>
    <name evidence="10" type="ORF">P0M35_05045</name>
</gene>
<evidence type="ECO:0000256" key="7">
    <source>
        <dbReference type="ARBA" id="ARBA00024910"/>
    </source>
</evidence>
<evidence type="ECO:0000313" key="11">
    <source>
        <dbReference type="Proteomes" id="UP001221302"/>
    </source>
</evidence>
<comment type="function">
    <text evidence="7">Activator of cell division through the inhibition of FtsZ GTPase activity, therefore promoting FtsZ assembly into bundles of protofilaments necessary for the formation of the division Z ring. It is recruited early at mid-cell but it is not essential for cell division.</text>
</comment>
<evidence type="ECO:0000256" key="6">
    <source>
        <dbReference type="ARBA" id="ARBA00023306"/>
    </source>
</evidence>
<comment type="subunit">
    <text evidence="8">Homodimer. Interacts with FtsZ.</text>
</comment>
<comment type="subcellular location">
    <subcellularLocation>
        <location evidence="1">Cytoplasm</location>
    </subcellularLocation>
</comment>